<evidence type="ECO:0000256" key="1">
    <source>
        <dbReference type="SAM" id="MobiDB-lite"/>
    </source>
</evidence>
<gene>
    <name evidence="2" type="ORF">QCA50_009041</name>
</gene>
<sequence>MAEPSEPLTTSSTSARSRAVDQESLILAIETSFACDKPVTNNPETNLLSQVRIP</sequence>
<proteinExistence type="predicted"/>
<keyword evidence="3" id="KW-1185">Reference proteome</keyword>
<comment type="caution">
    <text evidence="2">The sequence shown here is derived from an EMBL/GenBank/DDBJ whole genome shotgun (WGS) entry which is preliminary data.</text>
</comment>
<dbReference type="AlphaFoldDB" id="A0AAW0GD18"/>
<dbReference type="Proteomes" id="UP001385951">
    <property type="component" value="Unassembled WGS sequence"/>
</dbReference>
<evidence type="ECO:0000313" key="3">
    <source>
        <dbReference type="Proteomes" id="UP001385951"/>
    </source>
</evidence>
<accession>A0AAW0GD18</accession>
<dbReference type="EMBL" id="JASBNA010000012">
    <property type="protein sequence ID" value="KAK7687822.1"/>
    <property type="molecule type" value="Genomic_DNA"/>
</dbReference>
<protein>
    <submittedName>
        <fullName evidence="2">Uncharacterized protein</fullName>
    </submittedName>
</protein>
<feature type="region of interest" description="Disordered" evidence="1">
    <location>
        <begin position="1"/>
        <end position="20"/>
    </location>
</feature>
<evidence type="ECO:0000313" key="2">
    <source>
        <dbReference type="EMBL" id="KAK7687822.1"/>
    </source>
</evidence>
<name>A0AAW0GD18_9APHY</name>
<organism evidence="2 3">
    <name type="scientific">Cerrena zonata</name>
    <dbReference type="NCBI Taxonomy" id="2478898"/>
    <lineage>
        <taxon>Eukaryota</taxon>
        <taxon>Fungi</taxon>
        <taxon>Dikarya</taxon>
        <taxon>Basidiomycota</taxon>
        <taxon>Agaricomycotina</taxon>
        <taxon>Agaricomycetes</taxon>
        <taxon>Polyporales</taxon>
        <taxon>Cerrenaceae</taxon>
        <taxon>Cerrena</taxon>
    </lineage>
</organism>
<reference evidence="2 3" key="1">
    <citation type="submission" date="2022-09" db="EMBL/GenBank/DDBJ databases">
        <authorList>
            <person name="Palmer J.M."/>
        </authorList>
    </citation>
    <scope>NUCLEOTIDE SEQUENCE [LARGE SCALE GENOMIC DNA]</scope>
    <source>
        <strain evidence="2 3">DSM 7382</strain>
    </source>
</reference>